<gene>
    <name evidence="4" type="primary">si:busm1-57f23.1</name>
</gene>
<dbReference type="Pfam" id="PF00031">
    <property type="entry name" value="Cystatin"/>
    <property type="match status" value="1"/>
</dbReference>
<proteinExistence type="inferred from homology"/>
<protein>
    <submittedName>
        <fullName evidence="4">Cystatin</fullName>
    </submittedName>
</protein>
<keyword evidence="3" id="KW-1185">Reference proteome</keyword>
<dbReference type="GO" id="GO:0005615">
    <property type="term" value="C:extracellular space"/>
    <property type="evidence" value="ECO:0007669"/>
    <property type="project" value="TreeGrafter"/>
</dbReference>
<dbReference type="SMART" id="SM00043">
    <property type="entry name" value="CY"/>
    <property type="match status" value="1"/>
</dbReference>
<evidence type="ECO:0000259" key="2">
    <source>
        <dbReference type="SMART" id="SM00043"/>
    </source>
</evidence>
<feature type="domain" description="Cystatin" evidence="2">
    <location>
        <begin position="66"/>
        <end position="172"/>
    </location>
</feature>
<dbReference type="AlphaFoldDB" id="A0A2D0SM64"/>
<dbReference type="PANTHER" id="PTHR46186">
    <property type="entry name" value="CYSTATIN"/>
    <property type="match status" value="1"/>
</dbReference>
<dbReference type="KEGG" id="ipu:108276545"/>
<dbReference type="GeneID" id="108276545"/>
<name>A0A2D0SM64_ICTPU</name>
<dbReference type="OrthoDB" id="8886803at2759"/>
<dbReference type="Proteomes" id="UP000221080">
    <property type="component" value="Chromosome 16"/>
</dbReference>
<dbReference type="InterPro" id="IPR046350">
    <property type="entry name" value="Cystatin_sf"/>
</dbReference>
<dbReference type="InterPro" id="IPR000010">
    <property type="entry name" value="Cystatin_dom"/>
</dbReference>
<dbReference type="RefSeq" id="XP_017343794.1">
    <property type="nucleotide sequence ID" value="XM_017488305.3"/>
</dbReference>
<accession>A0A2D0SM64</accession>
<evidence type="ECO:0000256" key="1">
    <source>
        <dbReference type="ARBA" id="ARBA00009403"/>
    </source>
</evidence>
<dbReference type="Gene3D" id="3.10.450.10">
    <property type="match status" value="1"/>
</dbReference>
<dbReference type="CDD" id="cd00042">
    <property type="entry name" value="CY"/>
    <property type="match status" value="1"/>
</dbReference>
<dbReference type="GO" id="GO:0005737">
    <property type="term" value="C:cytoplasm"/>
    <property type="evidence" value="ECO:0007669"/>
    <property type="project" value="TreeGrafter"/>
</dbReference>
<reference evidence="4" key="2">
    <citation type="submission" date="2025-08" db="UniProtKB">
        <authorList>
            <consortium name="RefSeq"/>
        </authorList>
    </citation>
    <scope>IDENTIFICATION</scope>
    <source>
        <tissue evidence="4">Blood</tissue>
    </source>
</reference>
<dbReference type="SUPFAM" id="SSF54403">
    <property type="entry name" value="Cystatin/monellin"/>
    <property type="match status" value="1"/>
</dbReference>
<sequence length="173" mass="19481">MGVELSGQSYIPKLEELAVLSSPSHTQNTAPVMNLYLILLLSVLLAVHWSHGQDLVEDVIVAHNVQPLGDWSAINPNQEDVQKAARKAVENFNMKSKAKKYFKLVDVTSAQIKITDMINYKIDAIIGRTKCLKTEPGDLDSCDMAQRRLRCKFEVQYNPRNNQFTTVTMSCNK</sequence>
<organism evidence="3 4">
    <name type="scientific">Ictalurus punctatus</name>
    <name type="common">Channel catfish</name>
    <name type="synonym">Silurus punctatus</name>
    <dbReference type="NCBI Taxonomy" id="7998"/>
    <lineage>
        <taxon>Eukaryota</taxon>
        <taxon>Metazoa</taxon>
        <taxon>Chordata</taxon>
        <taxon>Craniata</taxon>
        <taxon>Vertebrata</taxon>
        <taxon>Euteleostomi</taxon>
        <taxon>Actinopterygii</taxon>
        <taxon>Neopterygii</taxon>
        <taxon>Teleostei</taxon>
        <taxon>Ostariophysi</taxon>
        <taxon>Siluriformes</taxon>
        <taxon>Ictaluridae</taxon>
        <taxon>Ictalurus</taxon>
    </lineage>
</organism>
<reference evidence="3" key="1">
    <citation type="journal article" date="2016" name="Nat. Commun.">
        <title>The channel catfish genome sequence provides insights into the evolution of scale formation in teleosts.</title>
        <authorList>
            <person name="Liu Z."/>
            <person name="Liu S."/>
            <person name="Yao J."/>
            <person name="Bao L."/>
            <person name="Zhang J."/>
            <person name="Li Y."/>
            <person name="Jiang C."/>
            <person name="Sun L."/>
            <person name="Wang R."/>
            <person name="Zhang Y."/>
            <person name="Zhou T."/>
            <person name="Zeng Q."/>
            <person name="Fu Q."/>
            <person name="Gao S."/>
            <person name="Li N."/>
            <person name="Koren S."/>
            <person name="Jiang Y."/>
            <person name="Zimin A."/>
            <person name="Xu P."/>
            <person name="Phillippy A.M."/>
            <person name="Geng X."/>
            <person name="Song L."/>
            <person name="Sun F."/>
            <person name="Li C."/>
            <person name="Wang X."/>
            <person name="Chen A."/>
            <person name="Jin Y."/>
            <person name="Yuan Z."/>
            <person name="Yang Y."/>
            <person name="Tan S."/>
            <person name="Peatman E."/>
            <person name="Lu J."/>
            <person name="Qin Z."/>
            <person name="Dunham R."/>
            <person name="Li Z."/>
            <person name="Sonstegard T."/>
            <person name="Feng J."/>
            <person name="Danzmann R.G."/>
            <person name="Schroeder S."/>
            <person name="Scheffler B."/>
            <person name="Duke M.V."/>
            <person name="Ballard L."/>
            <person name="Kucuktas H."/>
            <person name="Kaltenboeck L."/>
            <person name="Liu H."/>
            <person name="Armbruster J."/>
            <person name="Xie Y."/>
            <person name="Kirby M.L."/>
            <person name="Tian Y."/>
            <person name="Flanagan M.E."/>
            <person name="Mu W."/>
            <person name="Waldbieser G.C."/>
        </authorList>
    </citation>
    <scope>NUCLEOTIDE SEQUENCE [LARGE SCALE GENOMIC DNA]</scope>
    <source>
        <strain evidence="3">SDA103</strain>
    </source>
</reference>
<dbReference type="PANTHER" id="PTHR46186:SF13">
    <property type="entry name" value="SI:BUSM1-57F23.1"/>
    <property type="match status" value="1"/>
</dbReference>
<dbReference type="GO" id="GO:0004869">
    <property type="term" value="F:cysteine-type endopeptidase inhibitor activity"/>
    <property type="evidence" value="ECO:0007669"/>
    <property type="project" value="InterPro"/>
</dbReference>
<evidence type="ECO:0000313" key="3">
    <source>
        <dbReference type="Proteomes" id="UP000221080"/>
    </source>
</evidence>
<dbReference type="OMA" id="HLKCRFV"/>
<dbReference type="GO" id="GO:0031982">
    <property type="term" value="C:vesicle"/>
    <property type="evidence" value="ECO:0007669"/>
    <property type="project" value="TreeGrafter"/>
</dbReference>
<comment type="similarity">
    <text evidence="1">Belongs to the cystatin family.</text>
</comment>
<evidence type="ECO:0000313" key="4">
    <source>
        <dbReference type="RefSeq" id="XP_017343794.1"/>
    </source>
</evidence>